<feature type="non-terminal residue" evidence="7">
    <location>
        <position position="113"/>
    </location>
</feature>
<evidence type="ECO:0000313" key="8">
    <source>
        <dbReference type="EMBL" id="KAE9410028.1"/>
    </source>
</evidence>
<organism evidence="7 9">
    <name type="scientific">Gymnopus androsaceus JB14</name>
    <dbReference type="NCBI Taxonomy" id="1447944"/>
    <lineage>
        <taxon>Eukaryota</taxon>
        <taxon>Fungi</taxon>
        <taxon>Dikarya</taxon>
        <taxon>Basidiomycota</taxon>
        <taxon>Agaricomycotina</taxon>
        <taxon>Agaricomycetes</taxon>
        <taxon>Agaricomycetidae</taxon>
        <taxon>Agaricales</taxon>
        <taxon>Marasmiineae</taxon>
        <taxon>Omphalotaceae</taxon>
        <taxon>Gymnopus</taxon>
    </lineage>
</organism>
<dbReference type="GO" id="GO:0016787">
    <property type="term" value="F:hydrolase activity"/>
    <property type="evidence" value="ECO:0007669"/>
    <property type="project" value="UniProtKB-KW"/>
</dbReference>
<dbReference type="SUPFAM" id="SSF52540">
    <property type="entry name" value="P-loop containing nucleoside triphosphate hydrolases"/>
    <property type="match status" value="1"/>
</dbReference>
<dbReference type="Proteomes" id="UP000799118">
    <property type="component" value="Unassembled WGS sequence"/>
</dbReference>
<dbReference type="PROSITE" id="PS51194">
    <property type="entry name" value="HELICASE_CTER"/>
    <property type="match status" value="1"/>
</dbReference>
<sequence length="113" mass="12680">SALPPTIMYFNSEAGTRSAARTLRQCVPEHLCKYIYAFSSDLSDEGKQVIWDHFVKEEIRILCATDAAGMGCNVSDIMYIFIFKCPKSLAIVLQQWGRAGRDRKTQATCVLLV</sequence>
<keyword evidence="7" id="KW-0378">Hydrolase</keyword>
<evidence type="ECO:0000256" key="5">
    <source>
        <dbReference type="ARBA" id="ARBA00034808"/>
    </source>
</evidence>
<evidence type="ECO:0000256" key="1">
    <source>
        <dbReference type="ARBA" id="ARBA00005446"/>
    </source>
</evidence>
<gene>
    <name evidence="7" type="ORF">BT96DRAFT_772641</name>
    <name evidence="8" type="ORF">BT96DRAFT_773265</name>
</gene>
<dbReference type="GO" id="GO:0005737">
    <property type="term" value="C:cytoplasm"/>
    <property type="evidence" value="ECO:0007669"/>
    <property type="project" value="TreeGrafter"/>
</dbReference>
<comment type="catalytic activity">
    <reaction evidence="4">
        <text>Couples ATP hydrolysis with the unwinding of duplex DNA by translocating in the 3'-5' direction.</text>
        <dbReference type="EC" id="5.6.2.4"/>
    </reaction>
</comment>
<evidence type="ECO:0000313" key="9">
    <source>
        <dbReference type="Proteomes" id="UP000799118"/>
    </source>
</evidence>
<keyword evidence="9" id="KW-1185">Reference proteome</keyword>
<comment type="similarity">
    <text evidence="1">Belongs to the helicase family. RecQ subfamily.</text>
</comment>
<reference evidence="7" key="1">
    <citation type="journal article" date="2019" name="Environ. Microbiol.">
        <title>Fungal ecological strategies reflected in gene transcription - a case study of two litter decomposers.</title>
        <authorList>
            <person name="Barbi F."/>
            <person name="Kohler A."/>
            <person name="Barry K."/>
            <person name="Baskaran P."/>
            <person name="Daum C."/>
            <person name="Fauchery L."/>
            <person name="Ihrmark K."/>
            <person name="Kuo A."/>
            <person name="LaButti K."/>
            <person name="Lipzen A."/>
            <person name="Morin E."/>
            <person name="Grigoriev I.V."/>
            <person name="Henrissat B."/>
            <person name="Lindahl B."/>
            <person name="Martin F."/>
        </authorList>
    </citation>
    <scope>NUCLEOTIDE SEQUENCE</scope>
    <source>
        <strain evidence="7">JB14</strain>
    </source>
</reference>
<feature type="non-terminal residue" evidence="7">
    <location>
        <position position="1"/>
    </location>
</feature>
<accession>A0A6A4IKC3</accession>
<dbReference type="PANTHER" id="PTHR13710:SF105">
    <property type="entry name" value="ATP-DEPENDENT DNA HELICASE Q1"/>
    <property type="match status" value="1"/>
</dbReference>
<dbReference type="EMBL" id="ML769386">
    <property type="protein sequence ID" value="KAE9410023.1"/>
    <property type="molecule type" value="Genomic_DNA"/>
</dbReference>
<evidence type="ECO:0000313" key="7">
    <source>
        <dbReference type="EMBL" id="KAE9410023.1"/>
    </source>
</evidence>
<dbReference type="EMBL" id="ML769386">
    <property type="protein sequence ID" value="KAE9410028.1"/>
    <property type="molecule type" value="Genomic_DNA"/>
</dbReference>
<dbReference type="Pfam" id="PF00271">
    <property type="entry name" value="Helicase_C"/>
    <property type="match status" value="1"/>
</dbReference>
<dbReference type="AlphaFoldDB" id="A0A6A4IKC3"/>
<evidence type="ECO:0000259" key="6">
    <source>
        <dbReference type="PROSITE" id="PS51194"/>
    </source>
</evidence>
<dbReference type="GO" id="GO:0005694">
    <property type="term" value="C:chromosome"/>
    <property type="evidence" value="ECO:0007669"/>
    <property type="project" value="TreeGrafter"/>
</dbReference>
<dbReference type="InterPro" id="IPR027417">
    <property type="entry name" value="P-loop_NTPase"/>
</dbReference>
<dbReference type="Gene3D" id="3.40.50.300">
    <property type="entry name" value="P-loop containing nucleotide triphosphate hydrolases"/>
    <property type="match status" value="1"/>
</dbReference>
<feature type="domain" description="Helicase C-terminal" evidence="6">
    <location>
        <begin position="1"/>
        <end position="113"/>
    </location>
</feature>
<proteinExistence type="inferred from homology"/>
<dbReference type="GO" id="GO:0006310">
    <property type="term" value="P:DNA recombination"/>
    <property type="evidence" value="ECO:0007669"/>
    <property type="project" value="TreeGrafter"/>
</dbReference>
<dbReference type="PANTHER" id="PTHR13710">
    <property type="entry name" value="DNA HELICASE RECQ FAMILY MEMBER"/>
    <property type="match status" value="1"/>
</dbReference>
<keyword evidence="3" id="KW-0413">Isomerase</keyword>
<name>A0A6A4IKC3_9AGAR</name>
<dbReference type="InterPro" id="IPR001650">
    <property type="entry name" value="Helicase_C-like"/>
</dbReference>
<dbReference type="EC" id="5.6.2.4" evidence="5"/>
<evidence type="ECO:0000256" key="3">
    <source>
        <dbReference type="ARBA" id="ARBA00023235"/>
    </source>
</evidence>
<dbReference type="GO" id="GO:0006281">
    <property type="term" value="P:DNA repair"/>
    <property type="evidence" value="ECO:0007669"/>
    <property type="project" value="TreeGrafter"/>
</dbReference>
<dbReference type="GO" id="GO:0009378">
    <property type="term" value="F:four-way junction helicase activity"/>
    <property type="evidence" value="ECO:0007669"/>
    <property type="project" value="TreeGrafter"/>
</dbReference>
<protein>
    <recommendedName>
        <fullName evidence="5">DNA 3'-5' helicase</fullName>
        <ecNumber evidence="5">5.6.2.4</ecNumber>
    </recommendedName>
</protein>
<dbReference type="GO" id="GO:0003677">
    <property type="term" value="F:DNA binding"/>
    <property type="evidence" value="ECO:0007669"/>
    <property type="project" value="UniProtKB-KW"/>
</dbReference>
<dbReference type="GO" id="GO:0043138">
    <property type="term" value="F:3'-5' DNA helicase activity"/>
    <property type="evidence" value="ECO:0007669"/>
    <property type="project" value="UniProtKB-EC"/>
</dbReference>
<keyword evidence="2" id="KW-0238">DNA-binding</keyword>
<evidence type="ECO:0000256" key="2">
    <source>
        <dbReference type="ARBA" id="ARBA00023125"/>
    </source>
</evidence>
<dbReference type="OrthoDB" id="5409596at2759"/>
<evidence type="ECO:0000256" key="4">
    <source>
        <dbReference type="ARBA" id="ARBA00034617"/>
    </source>
</evidence>
<dbReference type="SMART" id="SM00490">
    <property type="entry name" value="HELICc"/>
    <property type="match status" value="1"/>
</dbReference>